<dbReference type="PROSITE" id="PS00379">
    <property type="entry name" value="CDP_ALCOHOL_P_TRANSF"/>
    <property type="match status" value="1"/>
</dbReference>
<dbReference type="AlphaFoldDB" id="A0A345NPF2"/>
<dbReference type="KEGG" id="orn:DV701_13000"/>
<evidence type="ECO:0000256" key="4">
    <source>
        <dbReference type="SAM" id="Phobius"/>
    </source>
</evidence>
<evidence type="ECO:0000256" key="3">
    <source>
        <dbReference type="SAM" id="MobiDB-lite"/>
    </source>
</evidence>
<comment type="similarity">
    <text evidence="2">Belongs to the CDP-alcohol phosphatidyltransferase class-I family.</text>
</comment>
<feature type="region of interest" description="Disordered" evidence="3">
    <location>
        <begin position="1"/>
        <end position="45"/>
    </location>
</feature>
<evidence type="ECO:0000313" key="6">
    <source>
        <dbReference type="Proteomes" id="UP000253790"/>
    </source>
</evidence>
<dbReference type="Pfam" id="PF01066">
    <property type="entry name" value="CDP-OH_P_transf"/>
    <property type="match status" value="1"/>
</dbReference>
<keyword evidence="1 2" id="KW-0808">Transferase</keyword>
<dbReference type="Proteomes" id="UP000253790">
    <property type="component" value="Chromosome"/>
</dbReference>
<accession>A0A345NPF2</accession>
<dbReference type="GO" id="GO:0008654">
    <property type="term" value="P:phospholipid biosynthetic process"/>
    <property type="evidence" value="ECO:0007669"/>
    <property type="project" value="InterPro"/>
</dbReference>
<dbReference type="GO" id="GO:0016780">
    <property type="term" value="F:phosphotransferase activity, for other substituted phosphate groups"/>
    <property type="evidence" value="ECO:0007669"/>
    <property type="project" value="InterPro"/>
</dbReference>
<feature type="transmembrane region" description="Helical" evidence="4">
    <location>
        <begin position="117"/>
        <end position="144"/>
    </location>
</feature>
<feature type="compositionally biased region" description="Low complexity" evidence="3">
    <location>
        <begin position="21"/>
        <end position="37"/>
    </location>
</feature>
<gene>
    <name evidence="5" type="ORF">DV701_13000</name>
</gene>
<proteinExistence type="inferred from homology"/>
<organism evidence="5 6">
    <name type="scientific">Ornithinimicrobium avium</name>
    <dbReference type="NCBI Taxonomy" id="2283195"/>
    <lineage>
        <taxon>Bacteria</taxon>
        <taxon>Bacillati</taxon>
        <taxon>Actinomycetota</taxon>
        <taxon>Actinomycetes</taxon>
        <taxon>Micrococcales</taxon>
        <taxon>Ornithinimicrobiaceae</taxon>
        <taxon>Ornithinimicrobium</taxon>
    </lineage>
</organism>
<keyword evidence="4" id="KW-0812">Transmembrane</keyword>
<evidence type="ECO:0000313" key="5">
    <source>
        <dbReference type="EMBL" id="AXH96910.1"/>
    </source>
</evidence>
<dbReference type="Gene3D" id="1.20.120.1760">
    <property type="match status" value="1"/>
</dbReference>
<reference evidence="5 6" key="1">
    <citation type="submission" date="2018-07" db="EMBL/GenBank/DDBJ databases">
        <title>Complete genome sequencing of Ornithinimicrobium sp. AMA3305.</title>
        <authorList>
            <person name="Bae J.-W."/>
        </authorList>
    </citation>
    <scope>NUCLEOTIDE SEQUENCE [LARGE SCALE GENOMIC DNA]</scope>
    <source>
        <strain evidence="5 6">AMA3305</strain>
    </source>
</reference>
<evidence type="ECO:0000256" key="2">
    <source>
        <dbReference type="RuleBase" id="RU003750"/>
    </source>
</evidence>
<dbReference type="InterPro" id="IPR048254">
    <property type="entry name" value="CDP_ALCOHOL_P_TRANSF_CS"/>
</dbReference>
<name>A0A345NPF2_9MICO</name>
<keyword evidence="4" id="KW-1133">Transmembrane helix</keyword>
<feature type="transmembrane region" description="Helical" evidence="4">
    <location>
        <begin position="189"/>
        <end position="209"/>
    </location>
</feature>
<keyword evidence="4" id="KW-0472">Membrane</keyword>
<evidence type="ECO:0000256" key="1">
    <source>
        <dbReference type="ARBA" id="ARBA00022679"/>
    </source>
</evidence>
<dbReference type="InterPro" id="IPR000462">
    <property type="entry name" value="CDP-OH_P_trans"/>
</dbReference>
<sequence length="221" mass="22697">MVPTAPPGTSGRRGGPRARRSVPTSSVTSVDPTPTTSARSRPATPGDVVTLARVVPVLAAAGLVVGALATGGEPRTWWVAGLGGLAWAGDALDGYVARRTSSVTDRGAALDSAVDGALVLVLSLAVAPVAPWALVGGLLFPAFALVQVRRPAWRRPLPPSPRRRLLGGVMAGTLVLACAPVWPAAVVQVAVGAAVVLVTWSFVVDVRWLERAAPGRVRNLH</sequence>
<protein>
    <submittedName>
        <fullName evidence="5">CDP-alcohol phosphatidyltransferase family protein</fullName>
    </submittedName>
</protein>
<dbReference type="InterPro" id="IPR043130">
    <property type="entry name" value="CDP-OH_PTrfase_TM_dom"/>
</dbReference>
<dbReference type="EMBL" id="CP031229">
    <property type="protein sequence ID" value="AXH96910.1"/>
    <property type="molecule type" value="Genomic_DNA"/>
</dbReference>
<feature type="transmembrane region" description="Helical" evidence="4">
    <location>
        <begin position="50"/>
        <end position="70"/>
    </location>
</feature>
<keyword evidence="6" id="KW-1185">Reference proteome</keyword>
<feature type="transmembrane region" description="Helical" evidence="4">
    <location>
        <begin position="165"/>
        <end position="183"/>
    </location>
</feature>
<dbReference type="GO" id="GO:0016020">
    <property type="term" value="C:membrane"/>
    <property type="evidence" value="ECO:0007669"/>
    <property type="project" value="InterPro"/>
</dbReference>